<evidence type="ECO:0000313" key="2">
    <source>
        <dbReference type="EMBL" id="MQS12394.1"/>
    </source>
</evidence>
<sequence length="278" mass="29157">MPTYETTGPITAVIEFDIASVRVSASKRTDVVVHVAPATADVELDVKAAQQTKVDFAGGRLTLKGPRKRNVFGRVGSVEVLIELPAGSEVHGDAPLANFVTEGPLGDCRLKTSLGRIQVEHAANAWLKTDHGDVRLESSDGDAEVSGLGRIEIGTVGGTLTVKNSNGDTEVAEVHGNLKVNSSFGRIEVGTAHAGVDAKTANGPIRIGRVERGQVTLQTSLGDLEVGIAEGTAAWLDIHSKVGRLRNQLGAAAGPGEARETVEVRGHTELGDIEIRRS</sequence>
<comment type="caution">
    <text evidence="2">The sequence shown here is derived from an EMBL/GenBank/DDBJ whole genome shotgun (WGS) entry which is preliminary data.</text>
</comment>
<dbReference type="InterPro" id="IPR025164">
    <property type="entry name" value="Toastrack_DUF4097"/>
</dbReference>
<dbReference type="OrthoDB" id="3252095at2"/>
<dbReference type="RefSeq" id="WP_153460782.1">
    <property type="nucleotide sequence ID" value="NZ_WBOF01000001.1"/>
</dbReference>
<reference evidence="2 3" key="1">
    <citation type="submission" date="2019-09" db="EMBL/GenBank/DDBJ databases">
        <title>Genome Sequences of Streptomyces kaniharaensis ATCC 21070.</title>
        <authorList>
            <person name="Zhu W."/>
            <person name="De Crecy-Lagard V."/>
            <person name="Richards N.G."/>
        </authorList>
    </citation>
    <scope>NUCLEOTIDE SEQUENCE [LARGE SCALE GENOMIC DNA]</scope>
    <source>
        <strain evidence="2 3">SF-557</strain>
    </source>
</reference>
<proteinExistence type="predicted"/>
<name>A0A6N7KQP4_9ACTN</name>
<feature type="domain" description="DUF4097" evidence="1">
    <location>
        <begin position="18"/>
        <end position="249"/>
    </location>
</feature>
<gene>
    <name evidence="2" type="ORF">F7Q99_08860</name>
</gene>
<dbReference type="EMBL" id="WBOF01000001">
    <property type="protein sequence ID" value="MQS12394.1"/>
    <property type="molecule type" value="Genomic_DNA"/>
</dbReference>
<keyword evidence="3" id="KW-1185">Reference proteome</keyword>
<dbReference type="AlphaFoldDB" id="A0A6N7KQP4"/>
<evidence type="ECO:0000313" key="3">
    <source>
        <dbReference type="Proteomes" id="UP000450000"/>
    </source>
</evidence>
<dbReference type="Pfam" id="PF13349">
    <property type="entry name" value="DUF4097"/>
    <property type="match status" value="1"/>
</dbReference>
<evidence type="ECO:0000259" key="1">
    <source>
        <dbReference type="Pfam" id="PF13349"/>
    </source>
</evidence>
<organism evidence="2 3">
    <name type="scientific">Streptomyces kaniharaensis</name>
    <dbReference type="NCBI Taxonomy" id="212423"/>
    <lineage>
        <taxon>Bacteria</taxon>
        <taxon>Bacillati</taxon>
        <taxon>Actinomycetota</taxon>
        <taxon>Actinomycetes</taxon>
        <taxon>Kitasatosporales</taxon>
        <taxon>Streptomycetaceae</taxon>
        <taxon>Streptomyces</taxon>
    </lineage>
</organism>
<protein>
    <submittedName>
        <fullName evidence="2">DUF4097 domain-containing protein</fullName>
    </submittedName>
</protein>
<accession>A0A6N7KQP4</accession>
<dbReference type="Proteomes" id="UP000450000">
    <property type="component" value="Unassembled WGS sequence"/>
</dbReference>